<dbReference type="Gene3D" id="2.130.10.10">
    <property type="entry name" value="YVTN repeat-like/Quinoprotein amine dehydrogenase"/>
    <property type="match status" value="1"/>
</dbReference>
<name>A0A1B7VS32_APHFL</name>
<dbReference type="EMBL" id="LJOY01000054">
    <property type="protein sequence ID" value="OBQ23725.1"/>
    <property type="molecule type" value="Genomic_DNA"/>
</dbReference>
<dbReference type="InterPro" id="IPR036322">
    <property type="entry name" value="WD40_repeat_dom_sf"/>
</dbReference>
<accession>A0A1B7VS32</accession>
<proteinExistence type="predicted"/>
<dbReference type="InterPro" id="IPR015943">
    <property type="entry name" value="WD40/YVTN_repeat-like_dom_sf"/>
</dbReference>
<evidence type="ECO:0000313" key="2">
    <source>
        <dbReference type="Proteomes" id="UP000092382"/>
    </source>
</evidence>
<dbReference type="AlphaFoldDB" id="A0A1B7VS32"/>
<dbReference type="Proteomes" id="UP000092382">
    <property type="component" value="Unassembled WGS sequence"/>
</dbReference>
<evidence type="ECO:0000313" key="1">
    <source>
        <dbReference type="EMBL" id="OBQ23725.1"/>
    </source>
</evidence>
<reference evidence="1 2" key="1">
    <citation type="submission" date="2015-09" db="EMBL/GenBank/DDBJ databases">
        <title>Whole genome shotgun sequence assembly of Aphanizomenon flos-aquae UKL13.</title>
        <authorList>
            <person name="Driscoll C."/>
        </authorList>
    </citation>
    <scope>NUCLEOTIDE SEQUENCE [LARGE SCALE GENOMIC DNA]</scope>
    <source>
        <strain evidence="1">MDT13</strain>
    </source>
</reference>
<organism evidence="1 2">
    <name type="scientific">Aphanizomenon flos-aquae LD13</name>
    <dbReference type="NCBI Taxonomy" id="1710894"/>
    <lineage>
        <taxon>Bacteria</taxon>
        <taxon>Bacillati</taxon>
        <taxon>Cyanobacteriota</taxon>
        <taxon>Cyanophyceae</taxon>
        <taxon>Nostocales</taxon>
        <taxon>Aphanizomenonaceae</taxon>
        <taxon>Aphanizomenon</taxon>
    </lineage>
</organism>
<protein>
    <submittedName>
        <fullName evidence="1">N-acetylglucosamine kinase</fullName>
    </submittedName>
</protein>
<dbReference type="PATRIC" id="fig|1710894.3.peg.1279"/>
<keyword evidence="1" id="KW-0418">Kinase</keyword>
<comment type="caution">
    <text evidence="1">The sequence shown here is derived from an EMBL/GenBank/DDBJ whole genome shotgun (WGS) entry which is preliminary data.</text>
</comment>
<sequence length="70" mass="7730">MSKDYQNLEFSNRKKKVNSTIKIWDLGTDEEIATFTGESPITCCLVAPDGVTIVAGEGSGRVHFLRLQGR</sequence>
<dbReference type="STRING" id="1803587.GCA_001593825_03144"/>
<keyword evidence="1" id="KW-0808">Transferase</keyword>
<dbReference type="SUPFAM" id="SSF50978">
    <property type="entry name" value="WD40 repeat-like"/>
    <property type="match status" value="1"/>
</dbReference>
<dbReference type="GO" id="GO:0016301">
    <property type="term" value="F:kinase activity"/>
    <property type="evidence" value="ECO:0007669"/>
    <property type="project" value="UniProtKB-KW"/>
</dbReference>
<gene>
    <name evidence="1" type="ORF">AN481_14610</name>
</gene>